<name>A0A9N8UYI1_9GLOM</name>
<keyword evidence="1" id="KW-0812">Transmembrane</keyword>
<evidence type="ECO:0000313" key="3">
    <source>
        <dbReference type="Proteomes" id="UP000789706"/>
    </source>
</evidence>
<proteinExistence type="predicted"/>
<evidence type="ECO:0000256" key="1">
    <source>
        <dbReference type="SAM" id="Phobius"/>
    </source>
</evidence>
<keyword evidence="1" id="KW-0472">Membrane</keyword>
<feature type="transmembrane region" description="Helical" evidence="1">
    <location>
        <begin position="105"/>
        <end position="135"/>
    </location>
</feature>
<keyword evidence="1" id="KW-1133">Transmembrane helix</keyword>
<comment type="caution">
    <text evidence="2">The sequence shown here is derived from an EMBL/GenBank/DDBJ whole genome shotgun (WGS) entry which is preliminary data.</text>
</comment>
<reference evidence="2" key="1">
    <citation type="submission" date="2021-06" db="EMBL/GenBank/DDBJ databases">
        <authorList>
            <person name="Kallberg Y."/>
            <person name="Tangrot J."/>
            <person name="Rosling A."/>
        </authorList>
    </citation>
    <scope>NUCLEOTIDE SEQUENCE</scope>
    <source>
        <strain evidence="2">AZ414A</strain>
    </source>
</reference>
<accession>A0A9N8UYI1</accession>
<evidence type="ECO:0000313" key="2">
    <source>
        <dbReference type="EMBL" id="CAG8433176.1"/>
    </source>
</evidence>
<dbReference type="OrthoDB" id="2398711at2759"/>
<dbReference type="Proteomes" id="UP000789706">
    <property type="component" value="Unassembled WGS sequence"/>
</dbReference>
<feature type="transmembrane region" description="Helical" evidence="1">
    <location>
        <begin position="71"/>
        <end position="99"/>
    </location>
</feature>
<dbReference type="EMBL" id="CAJVPK010000012">
    <property type="protein sequence ID" value="CAG8433176.1"/>
    <property type="molecule type" value="Genomic_DNA"/>
</dbReference>
<dbReference type="AlphaFoldDB" id="A0A9N8UYI1"/>
<keyword evidence="3" id="KW-1185">Reference proteome</keyword>
<sequence length="171" mass="18706">MSSSTTTTTTKTENTGLDNLLYDRTKYQNKMAEMIPRNESSDYNISRPGKGVVYYISHPHELRADHQVWHYLYLCTLIFAAFISLFIGPVIFGMLAAIGGIGTPIALSVLGGTLGLIFGVLFGVVFAVVCIVALVRALGTGAGWVLDTLIYGGNELLETTKNNIRDLIYEH</sequence>
<organism evidence="2 3">
    <name type="scientific">Diversispora eburnea</name>
    <dbReference type="NCBI Taxonomy" id="1213867"/>
    <lineage>
        <taxon>Eukaryota</taxon>
        <taxon>Fungi</taxon>
        <taxon>Fungi incertae sedis</taxon>
        <taxon>Mucoromycota</taxon>
        <taxon>Glomeromycotina</taxon>
        <taxon>Glomeromycetes</taxon>
        <taxon>Diversisporales</taxon>
        <taxon>Diversisporaceae</taxon>
        <taxon>Diversispora</taxon>
    </lineage>
</organism>
<protein>
    <submittedName>
        <fullName evidence="2">9577_t:CDS:1</fullName>
    </submittedName>
</protein>
<gene>
    <name evidence="2" type="ORF">DEBURN_LOCUS380</name>
</gene>